<evidence type="ECO:0000259" key="3">
    <source>
        <dbReference type="PROSITE" id="PS50930"/>
    </source>
</evidence>
<gene>
    <name evidence="4" type="ORF">E8M12_13480</name>
</gene>
<dbReference type="EMBL" id="SWDB01000032">
    <property type="protein sequence ID" value="TKB43980.1"/>
    <property type="molecule type" value="Genomic_DNA"/>
</dbReference>
<accession>A0A4V5NU05</accession>
<comment type="caution">
    <text evidence="4">The sequence shown here is derived from an EMBL/GenBank/DDBJ whole genome shotgun (WGS) entry which is preliminary data.</text>
</comment>
<name>A0A4V5NU05_9GAMM</name>
<evidence type="ECO:0000256" key="1">
    <source>
        <dbReference type="ARBA" id="ARBA00023012"/>
    </source>
</evidence>
<feature type="transmembrane region" description="Helical" evidence="2">
    <location>
        <begin position="112"/>
        <end position="134"/>
    </location>
</feature>
<keyword evidence="2" id="KW-0472">Membrane</keyword>
<feature type="transmembrane region" description="Helical" evidence="2">
    <location>
        <begin position="80"/>
        <end position="100"/>
    </location>
</feature>
<sequence length="266" mass="30504">MKFIATPRNYFLLAAFIGIMAAFLMVFLEPFDTKKQFDFGDTLRLAGYGVVVTISLLMSYGLERKWYLKSGKAWHLVNEVFAMTFLFLLIATFTNIYHAFMFGAEDKSMMEFGLFAIKFVLPFVVFFFPLIMLLRQYFGCNSESPENEVMNRPLTDALVTLKGDNSDEQLTFASTLFCCAVAQQNYVLVKILDPQGEIREMLLRSTLYDIHSQLPEAMRVHRSYLINPNKITKVLGSKRNAKVIIEHVSTPIPIGVTYFDKVKNKM</sequence>
<evidence type="ECO:0000313" key="4">
    <source>
        <dbReference type="EMBL" id="TKB43980.1"/>
    </source>
</evidence>
<dbReference type="InterPro" id="IPR007492">
    <property type="entry name" value="LytTR_DNA-bd_dom"/>
</dbReference>
<proteinExistence type="predicted"/>
<feature type="transmembrane region" description="Helical" evidence="2">
    <location>
        <begin position="12"/>
        <end position="31"/>
    </location>
</feature>
<feature type="transmembrane region" description="Helical" evidence="2">
    <location>
        <begin position="43"/>
        <end position="60"/>
    </location>
</feature>
<protein>
    <submittedName>
        <fullName evidence="4">LytTR family transcriptional regulator</fullName>
    </submittedName>
</protein>
<keyword evidence="1" id="KW-0902">Two-component regulatory system</keyword>
<evidence type="ECO:0000313" key="5">
    <source>
        <dbReference type="Proteomes" id="UP000307999"/>
    </source>
</evidence>
<keyword evidence="2" id="KW-1133">Transmembrane helix</keyword>
<dbReference type="PROSITE" id="PS50930">
    <property type="entry name" value="HTH_LYTTR"/>
    <property type="match status" value="1"/>
</dbReference>
<dbReference type="Proteomes" id="UP000307999">
    <property type="component" value="Unassembled WGS sequence"/>
</dbReference>
<dbReference type="OrthoDB" id="236568at2"/>
<organism evidence="4 5">
    <name type="scientific">Thalassotalea mangrovi</name>
    <dbReference type="NCBI Taxonomy" id="2572245"/>
    <lineage>
        <taxon>Bacteria</taxon>
        <taxon>Pseudomonadati</taxon>
        <taxon>Pseudomonadota</taxon>
        <taxon>Gammaproteobacteria</taxon>
        <taxon>Alteromonadales</taxon>
        <taxon>Colwelliaceae</taxon>
        <taxon>Thalassotalea</taxon>
    </lineage>
</organism>
<dbReference type="AlphaFoldDB" id="A0A4V5NU05"/>
<dbReference type="GO" id="GO:0000160">
    <property type="term" value="P:phosphorelay signal transduction system"/>
    <property type="evidence" value="ECO:0007669"/>
    <property type="project" value="UniProtKB-KW"/>
</dbReference>
<dbReference type="Pfam" id="PF04397">
    <property type="entry name" value="LytTR"/>
    <property type="match status" value="1"/>
</dbReference>
<dbReference type="Gene3D" id="2.40.50.1020">
    <property type="entry name" value="LytTr DNA-binding domain"/>
    <property type="match status" value="1"/>
</dbReference>
<feature type="domain" description="HTH LytTR-type" evidence="3">
    <location>
        <begin position="202"/>
        <end position="266"/>
    </location>
</feature>
<dbReference type="GO" id="GO:0003677">
    <property type="term" value="F:DNA binding"/>
    <property type="evidence" value="ECO:0007669"/>
    <property type="project" value="InterPro"/>
</dbReference>
<reference evidence="4 5" key="1">
    <citation type="submission" date="2019-04" db="EMBL/GenBank/DDBJ databases">
        <title>Thalassotalea guangxiensis sp. nov., isolated from sediment of the coastal wetland.</title>
        <authorList>
            <person name="Zheng S."/>
            <person name="Zhang D."/>
        </authorList>
    </citation>
    <scope>NUCLEOTIDE SEQUENCE [LARGE SCALE GENOMIC DNA]</scope>
    <source>
        <strain evidence="4 5">ZS-4</strain>
    </source>
</reference>
<dbReference type="SMART" id="SM00850">
    <property type="entry name" value="LytTR"/>
    <property type="match status" value="1"/>
</dbReference>
<keyword evidence="5" id="KW-1185">Reference proteome</keyword>
<dbReference type="RefSeq" id="WP_136736782.1">
    <property type="nucleotide sequence ID" value="NZ_SWDB01000032.1"/>
</dbReference>
<keyword evidence="2" id="KW-0812">Transmembrane</keyword>
<evidence type="ECO:0000256" key="2">
    <source>
        <dbReference type="SAM" id="Phobius"/>
    </source>
</evidence>